<evidence type="ECO:0008006" key="4">
    <source>
        <dbReference type="Google" id="ProtNLM"/>
    </source>
</evidence>
<accession>A0A2K1E0D2</accession>
<feature type="transmembrane region" description="Helical" evidence="1">
    <location>
        <begin position="389"/>
        <end position="407"/>
    </location>
</feature>
<dbReference type="OrthoDB" id="996005at2"/>
<evidence type="ECO:0000313" key="3">
    <source>
        <dbReference type="Proteomes" id="UP000236641"/>
    </source>
</evidence>
<organism evidence="2 3">
    <name type="scientific">Hanstruepera neustonica</name>
    <dbReference type="NCBI Taxonomy" id="1445657"/>
    <lineage>
        <taxon>Bacteria</taxon>
        <taxon>Pseudomonadati</taxon>
        <taxon>Bacteroidota</taxon>
        <taxon>Flavobacteriia</taxon>
        <taxon>Flavobacteriales</taxon>
        <taxon>Flavobacteriaceae</taxon>
        <taxon>Hanstruepera</taxon>
    </lineage>
</organism>
<keyword evidence="1" id="KW-0472">Membrane</keyword>
<feature type="transmembrane region" description="Helical" evidence="1">
    <location>
        <begin position="413"/>
        <end position="429"/>
    </location>
</feature>
<comment type="caution">
    <text evidence="2">The sequence shown here is derived from an EMBL/GenBank/DDBJ whole genome shotgun (WGS) entry which is preliminary data.</text>
</comment>
<gene>
    <name evidence="2" type="ORF">C1T31_05205</name>
</gene>
<proteinExistence type="predicted"/>
<protein>
    <recommendedName>
        <fullName evidence="4">Glycosyltransferase RgtA/B/C/D-like domain-containing protein</fullName>
    </recommendedName>
</protein>
<sequence>MRVIHNFFKDKNLLYLLIIGLGIRLLLFLIVYPSESAFPDSGSYFRLAKKLSTLSLEGYDGKRSPGYPLLILFAAGKVKIAVIYQFIMGTIASLFWYKTLINLKFSRRHSFYVVLFLQSFLNVFFYETSILLESLTLFCTSFIVYFITSPSYRNSNTIKTELILGAVLGYLVLIKPFFAYWPFLIYGLYTLKDFNLNRIINKKLILLIFPLLVYFGWSYVNKLNTGYFVSTTFLGLNMSQNCVYFAEKAPEEYQWIGQPYAQYRNKTIAENRDVAMSIWNAYGEGRVFDKYNLSFEELSHELGEFAKATVAANPKDYLKQVFFRSGLDFWKPALDWNEDNFRFHSAFQVFDNIWRVQKIILYAIVIAFIGISIMVFYRSIVNRQVDITFILVSFVMVPALLQAMVTYGTNDRYSYPFDFMMFFVVLLFVRQNNIIHKVKSFFR</sequence>
<dbReference type="AlphaFoldDB" id="A0A2K1E0D2"/>
<reference evidence="2 3" key="1">
    <citation type="submission" date="2018-01" db="EMBL/GenBank/DDBJ databases">
        <title>The draft genome of Hanstruepera neustonica JCM19743.</title>
        <authorList>
            <person name="He R.-H."/>
            <person name="Du Z.-J."/>
        </authorList>
    </citation>
    <scope>NUCLEOTIDE SEQUENCE [LARGE SCALE GENOMIC DNA]</scope>
    <source>
        <strain evidence="2 3">JCM19743</strain>
    </source>
</reference>
<keyword evidence="1" id="KW-1133">Transmembrane helix</keyword>
<dbReference type="RefSeq" id="WP_103051430.1">
    <property type="nucleotide sequence ID" value="NZ_POWF01000002.1"/>
</dbReference>
<evidence type="ECO:0000313" key="2">
    <source>
        <dbReference type="EMBL" id="PNQ73733.1"/>
    </source>
</evidence>
<feature type="transmembrane region" description="Helical" evidence="1">
    <location>
        <begin position="109"/>
        <end position="126"/>
    </location>
</feature>
<evidence type="ECO:0000256" key="1">
    <source>
        <dbReference type="SAM" id="Phobius"/>
    </source>
</evidence>
<dbReference type="Proteomes" id="UP000236641">
    <property type="component" value="Unassembled WGS sequence"/>
</dbReference>
<feature type="transmembrane region" description="Helical" evidence="1">
    <location>
        <begin position="12"/>
        <end position="32"/>
    </location>
</feature>
<feature type="transmembrane region" description="Helical" evidence="1">
    <location>
        <begin position="69"/>
        <end position="97"/>
    </location>
</feature>
<keyword evidence="1" id="KW-0812">Transmembrane</keyword>
<feature type="transmembrane region" description="Helical" evidence="1">
    <location>
        <begin position="162"/>
        <end position="184"/>
    </location>
</feature>
<feature type="transmembrane region" description="Helical" evidence="1">
    <location>
        <begin position="204"/>
        <end position="220"/>
    </location>
</feature>
<feature type="transmembrane region" description="Helical" evidence="1">
    <location>
        <begin position="359"/>
        <end position="377"/>
    </location>
</feature>
<keyword evidence="3" id="KW-1185">Reference proteome</keyword>
<dbReference type="EMBL" id="POWF01000002">
    <property type="protein sequence ID" value="PNQ73733.1"/>
    <property type="molecule type" value="Genomic_DNA"/>
</dbReference>
<name>A0A2K1E0D2_9FLAO</name>